<comment type="caution">
    <text evidence="1">The sequence shown here is derived from an EMBL/GenBank/DDBJ whole genome shotgun (WGS) entry which is preliminary data.</text>
</comment>
<protein>
    <recommendedName>
        <fullName evidence="3">Antitoxin</fullName>
    </recommendedName>
</protein>
<evidence type="ECO:0008006" key="3">
    <source>
        <dbReference type="Google" id="ProtNLM"/>
    </source>
</evidence>
<evidence type="ECO:0000313" key="2">
    <source>
        <dbReference type="Proteomes" id="UP000466332"/>
    </source>
</evidence>
<evidence type="ECO:0000313" key="1">
    <source>
        <dbReference type="EMBL" id="MYN39406.1"/>
    </source>
</evidence>
<sequence length="52" mass="5785">MDAILARLVGYLLTAESRAKIQETLADKELLKIAEARMSDGKKPIRVTLDDL</sequence>
<dbReference type="Gene3D" id="6.10.250.2570">
    <property type="match status" value="1"/>
</dbReference>
<gene>
    <name evidence="1" type="ORF">GTP55_08475</name>
</gene>
<reference evidence="1 2" key="1">
    <citation type="submission" date="2019-12" db="EMBL/GenBank/DDBJ databases">
        <title>Novel species isolated from a subtropical stream in China.</title>
        <authorList>
            <person name="Lu H."/>
        </authorList>
    </citation>
    <scope>NUCLEOTIDE SEQUENCE [LARGE SCALE GENOMIC DNA]</scope>
    <source>
        <strain evidence="1 2">FT109W</strain>
    </source>
</reference>
<dbReference type="RefSeq" id="WP_161044499.1">
    <property type="nucleotide sequence ID" value="NZ_WWCS01000004.1"/>
</dbReference>
<name>A0ABW9WE71_9BURK</name>
<accession>A0ABW9WE71</accession>
<keyword evidence="2" id="KW-1185">Reference proteome</keyword>
<dbReference type="Proteomes" id="UP000466332">
    <property type="component" value="Unassembled WGS sequence"/>
</dbReference>
<dbReference type="EMBL" id="WWCS01000004">
    <property type="protein sequence ID" value="MYN39406.1"/>
    <property type="molecule type" value="Genomic_DNA"/>
</dbReference>
<proteinExistence type="predicted"/>
<organism evidence="1 2">
    <name type="scientific">Duganella margarita</name>
    <dbReference type="NCBI Taxonomy" id="2692170"/>
    <lineage>
        <taxon>Bacteria</taxon>
        <taxon>Pseudomonadati</taxon>
        <taxon>Pseudomonadota</taxon>
        <taxon>Betaproteobacteria</taxon>
        <taxon>Burkholderiales</taxon>
        <taxon>Oxalobacteraceae</taxon>
        <taxon>Telluria group</taxon>
        <taxon>Duganella</taxon>
    </lineage>
</organism>